<evidence type="ECO:0000313" key="3">
    <source>
        <dbReference type="Proteomes" id="UP000196138"/>
    </source>
</evidence>
<evidence type="ECO:0000313" key="2">
    <source>
        <dbReference type="EMBL" id="ARU05203.1"/>
    </source>
</evidence>
<evidence type="ECO:0000256" key="1">
    <source>
        <dbReference type="SAM" id="MobiDB-lite"/>
    </source>
</evidence>
<keyword evidence="3" id="KW-1185">Reference proteome</keyword>
<protein>
    <submittedName>
        <fullName evidence="2">Uncharacterized protein</fullName>
    </submittedName>
</protein>
<dbReference type="KEGG" id="cser:CCO03_11380"/>
<name>A0A1Y0ENH8_9BURK</name>
<feature type="region of interest" description="Disordered" evidence="1">
    <location>
        <begin position="91"/>
        <end position="117"/>
    </location>
</feature>
<dbReference type="Proteomes" id="UP000196138">
    <property type="component" value="Chromosome"/>
</dbReference>
<organism evidence="2 3">
    <name type="scientific">Comamonas serinivorans</name>
    <dbReference type="NCBI Taxonomy" id="1082851"/>
    <lineage>
        <taxon>Bacteria</taxon>
        <taxon>Pseudomonadati</taxon>
        <taxon>Pseudomonadota</taxon>
        <taxon>Betaproteobacteria</taxon>
        <taxon>Burkholderiales</taxon>
        <taxon>Comamonadaceae</taxon>
        <taxon>Comamonas</taxon>
    </lineage>
</organism>
<proteinExistence type="predicted"/>
<reference evidence="2 3" key="1">
    <citation type="submission" date="2017-05" db="EMBL/GenBank/DDBJ databases">
        <authorList>
            <person name="Song R."/>
            <person name="Chenine A.L."/>
            <person name="Ruprecht R.M."/>
        </authorList>
    </citation>
    <scope>NUCLEOTIDE SEQUENCE [LARGE SCALE GENOMIC DNA]</scope>
    <source>
        <strain evidence="2 3">DSM 26136</strain>
    </source>
</reference>
<accession>A0A1Y0ENH8</accession>
<dbReference type="EMBL" id="CP021455">
    <property type="protein sequence ID" value="ARU05203.1"/>
    <property type="molecule type" value="Genomic_DNA"/>
</dbReference>
<dbReference type="AlphaFoldDB" id="A0A1Y0ENH8"/>
<sequence>MAAEFTQDLYNQAKQNATTAEGKAYDEALSKALQAQADVRPAISACTKQHPGRQTAFGYFVVKAANSYEVVLAPSNAFTACLGKALSNRSVPQPPKSPWVNDFMFTTDPAPNAAKKG</sequence>
<gene>
    <name evidence="2" type="ORF">CCO03_11380</name>
</gene>